<dbReference type="Proteomes" id="UP000789525">
    <property type="component" value="Unassembled WGS sequence"/>
</dbReference>
<keyword evidence="2" id="KW-1185">Reference proteome</keyword>
<reference evidence="1" key="1">
    <citation type="submission" date="2021-06" db="EMBL/GenBank/DDBJ databases">
        <authorList>
            <person name="Kallberg Y."/>
            <person name="Tangrot J."/>
            <person name="Rosling A."/>
        </authorList>
    </citation>
    <scope>NUCLEOTIDE SEQUENCE</scope>
    <source>
        <strain evidence="1">CL356</strain>
    </source>
</reference>
<accession>A0ACA9KQK4</accession>
<organism evidence="1 2">
    <name type="scientific">Acaulospora colombiana</name>
    <dbReference type="NCBI Taxonomy" id="27376"/>
    <lineage>
        <taxon>Eukaryota</taxon>
        <taxon>Fungi</taxon>
        <taxon>Fungi incertae sedis</taxon>
        <taxon>Mucoromycota</taxon>
        <taxon>Glomeromycotina</taxon>
        <taxon>Glomeromycetes</taxon>
        <taxon>Diversisporales</taxon>
        <taxon>Acaulosporaceae</taxon>
        <taxon>Acaulospora</taxon>
    </lineage>
</organism>
<name>A0ACA9KQK4_9GLOM</name>
<gene>
    <name evidence="1" type="ORF">ACOLOM_LOCUS2223</name>
</gene>
<comment type="caution">
    <text evidence="1">The sequence shown here is derived from an EMBL/GenBank/DDBJ whole genome shotgun (WGS) entry which is preliminary data.</text>
</comment>
<sequence length="829" mass="93771">MSDLSNLRAIDFKRTERIALTTVLREYISCSYAEHPDAYTDDLRIIDDLRTDCLNLEVHPNALNRLLKAIPEGVKRACQHFQFAAGCFKHLKDSIVPEMRIAPTMDMSPATLDVLINMMLAQAQECFWQKAIHEQLKDGTIAKLASQVSDYYEAAHELTANNPDVAKMLGQNWVMHLKVKSWHFIAAAEFRKSSECISQNKYGEEIARLQVAEGYVKRGFEQSKYLGDAVVKDLESLRNVILSSLSRAVKDNDIIYLNTIPSASSLVAIGRANLANPNVLPEVGDPIPLMNEKSILGMPLFAKLVPFAVHQAYSVYSDRKEQLKERIISQLQDLSNVCTSTLQSLNLPASLHTPEQSLPSSLFVKSQDVRNEGGLTRLEAMFETIEECFPNSNKILEEAFNILDAEAGEDEEWQSQFGERWLRESSENVNKGLIEQANKHKKILEQARMGDNSIRNKIEQWSGFIKLLGEDKETLISSIPSGDTVVGTAQESLQGVTIELRSLVNEAYGFMKDCQNTIQEVKKTAGLDDIGPILLKEAARITAANGTATKIEPSQFEDLFTEQMKRYDKFLELAEKESERQDRILNNVGEKFKELSEKRVSKNDSERVKALTNLENAYNKFREILMNLQEGIKFYSDFDNTLNEFKKNCEEFARFRHDEGERHVNRLTGRGGNPNRPQSVDQSLSYGGSPYTLPVNNSRASQQSGKMGWDSPPSSPNWSPHNWPPPDCSSAFTCYNWSSPSGKGGDFFEVVKRFEDDMNRVFTDFYNEWRCPVINEKINWQDACSMNSPVDGKLQSHATIPLPFKVFSKMSQVTINHGVIEMKENIYAQ</sequence>
<proteinExistence type="predicted"/>
<dbReference type="EMBL" id="CAJVPT010002759">
    <property type="protein sequence ID" value="CAG8486941.1"/>
    <property type="molecule type" value="Genomic_DNA"/>
</dbReference>
<evidence type="ECO:0000313" key="2">
    <source>
        <dbReference type="Proteomes" id="UP000789525"/>
    </source>
</evidence>
<protein>
    <submittedName>
        <fullName evidence="1">3280_t:CDS:1</fullName>
    </submittedName>
</protein>
<evidence type="ECO:0000313" key="1">
    <source>
        <dbReference type="EMBL" id="CAG8486941.1"/>
    </source>
</evidence>